<dbReference type="CDD" id="cd00229">
    <property type="entry name" value="SGNH_hydrolase"/>
    <property type="match status" value="1"/>
</dbReference>
<dbReference type="InterPro" id="IPR027417">
    <property type="entry name" value="P-loop_NTPase"/>
</dbReference>
<dbReference type="PANTHER" id="PTHR10903:SF170">
    <property type="entry name" value="GTPASE IMAP FAMILY MEMBER 7"/>
    <property type="match status" value="1"/>
</dbReference>
<dbReference type="RefSeq" id="XP_008276326.1">
    <property type="nucleotide sequence ID" value="XM_008278104.1"/>
</dbReference>
<reference evidence="6" key="1">
    <citation type="submission" date="2025-08" db="UniProtKB">
        <authorList>
            <consortium name="RefSeq"/>
        </authorList>
    </citation>
    <scope>IDENTIFICATION</scope>
</reference>
<dbReference type="GeneID" id="103354660"/>
<evidence type="ECO:0000259" key="4">
    <source>
        <dbReference type="PROSITE" id="PS51720"/>
    </source>
</evidence>
<dbReference type="Proteomes" id="UP000694891">
    <property type="component" value="Unplaced"/>
</dbReference>
<protein>
    <submittedName>
        <fullName evidence="6">Uncharacterized protein LOC103354660</fullName>
    </submittedName>
</protein>
<dbReference type="Gene3D" id="3.40.50.12700">
    <property type="match status" value="1"/>
</dbReference>
<dbReference type="Gene3D" id="3.40.50.300">
    <property type="entry name" value="P-loop containing nucleotide triphosphate hydrolases"/>
    <property type="match status" value="1"/>
</dbReference>
<name>A0A9Y4MQY2_9TELE</name>
<evidence type="ECO:0000256" key="1">
    <source>
        <dbReference type="ARBA" id="ARBA00008535"/>
    </source>
</evidence>
<dbReference type="SUPFAM" id="SSF52540">
    <property type="entry name" value="P-loop containing nucleoside triphosphate hydrolases"/>
    <property type="match status" value="1"/>
</dbReference>
<organism evidence="5 6">
    <name type="scientific">Stegastes partitus</name>
    <name type="common">bicolor damselfish</name>
    <dbReference type="NCBI Taxonomy" id="144197"/>
    <lineage>
        <taxon>Eukaryota</taxon>
        <taxon>Metazoa</taxon>
        <taxon>Chordata</taxon>
        <taxon>Craniata</taxon>
        <taxon>Vertebrata</taxon>
        <taxon>Euteleostomi</taxon>
        <taxon>Actinopterygii</taxon>
        <taxon>Neopterygii</taxon>
        <taxon>Teleostei</taxon>
        <taxon>Neoteleostei</taxon>
        <taxon>Acanthomorphata</taxon>
        <taxon>Ovalentaria</taxon>
        <taxon>Pomacentridae</taxon>
        <taxon>Stegastes</taxon>
    </lineage>
</organism>
<dbReference type="InterPro" id="IPR006703">
    <property type="entry name" value="G_AIG1"/>
</dbReference>
<keyword evidence="5" id="KW-1185">Reference proteome</keyword>
<evidence type="ECO:0000256" key="2">
    <source>
        <dbReference type="ARBA" id="ARBA00022741"/>
    </source>
</evidence>
<accession>A0A9Y4MQY2</accession>
<keyword evidence="3" id="KW-0342">GTP-binding</keyword>
<proteinExistence type="inferred from homology"/>
<keyword evidence="2" id="KW-0547">Nucleotide-binding</keyword>
<dbReference type="Gene3D" id="3.40.50.12690">
    <property type="match status" value="1"/>
</dbReference>
<comment type="similarity">
    <text evidence="1">Belongs to the TRAFAC class TrmE-Era-EngA-EngB-Septin-like GTPase superfamily. AIG1/Toc34/Toc159-like paraseptin GTPase family. IAN subfamily.</text>
</comment>
<evidence type="ECO:0000313" key="6">
    <source>
        <dbReference type="RefSeq" id="XP_008276326.1"/>
    </source>
</evidence>
<dbReference type="Pfam" id="PF04548">
    <property type="entry name" value="AIG1"/>
    <property type="match status" value="1"/>
</dbReference>
<dbReference type="PANTHER" id="PTHR10903">
    <property type="entry name" value="GTPASE, IMAP FAMILY MEMBER-RELATED"/>
    <property type="match status" value="1"/>
</dbReference>
<dbReference type="AlphaFoldDB" id="A0A9Y4MQY2"/>
<dbReference type="SUPFAM" id="SSF52266">
    <property type="entry name" value="SGNH hydrolase"/>
    <property type="match status" value="1"/>
</dbReference>
<evidence type="ECO:0000313" key="5">
    <source>
        <dbReference type="Proteomes" id="UP000694891"/>
    </source>
</evidence>
<feature type="domain" description="AIG1-type G" evidence="4">
    <location>
        <begin position="86"/>
        <end position="282"/>
    </location>
</feature>
<sequence>MKQMDALQLDGKVFYIWDNVAIALHVDKQVLKFDDGKLRENLRFCHQDEPSVGTFDSFNDAKDQVKLWWPDCDSPLKKECSLEQRFTDLRLVLVGRTGSGKSSSGNIILGTDAFSAGGAAAENAQCCLQMKKVFDWEVTVVDTPGLSEAPEVKTEISDMLAPEPHTFLLVIKVRTHIDEERDTVRQMEEIFGRNVWWHTIVVLTYDDQSETDVQMLNRTKTRLQKILPRSVKDRCYVLNNNRNSSNSQQVFDLLEAVATLVAPTRQQGRSSSYRRRFRLRGGNKSPSPTTLILGDSIIENVRVYQAEIHSIPGATVSMIQNKLQDLLPSLKPSIERVIIHVGAIDILRQQSEVTKADFRLLLRFLQPCGKTVFISGPIPTMKRDEDLFSRTLSLHEWLQSVCREQGLRYIKNFDLFWKRRCFFAENGFNLNRSGSEKLAANIERAIQSSARG</sequence>
<evidence type="ECO:0000256" key="3">
    <source>
        <dbReference type="ARBA" id="ARBA00023134"/>
    </source>
</evidence>
<dbReference type="GO" id="GO:0005525">
    <property type="term" value="F:GTP binding"/>
    <property type="evidence" value="ECO:0007669"/>
    <property type="project" value="UniProtKB-KW"/>
</dbReference>
<dbReference type="InterPro" id="IPR045058">
    <property type="entry name" value="GIMA/IAN/Toc"/>
</dbReference>
<dbReference type="PROSITE" id="PS51720">
    <property type="entry name" value="G_AIG1"/>
    <property type="match status" value="1"/>
</dbReference>
<gene>
    <name evidence="6" type="primary">LOC103354660</name>
</gene>